<accession>A0AB34WXW6</accession>
<dbReference type="Proteomes" id="UP000070572">
    <property type="component" value="Unassembled WGS sequence"/>
</dbReference>
<reference evidence="1 2" key="1">
    <citation type="submission" date="2016-01" db="EMBL/GenBank/DDBJ databases">
        <authorList>
            <person name="Mitreva M."/>
            <person name="Pepin K.H."/>
            <person name="Mihindukulasuriya K.A."/>
            <person name="Fulton R."/>
            <person name="Fronick C."/>
            <person name="O'Laughlin M."/>
            <person name="Miner T."/>
            <person name="Herter B."/>
            <person name="Rosa B.A."/>
            <person name="Cordes M."/>
            <person name="Tomlinson C."/>
            <person name="Wollam A."/>
            <person name="Palsikar V.B."/>
            <person name="Mardis E.R."/>
            <person name="Wilson R.K."/>
        </authorList>
    </citation>
    <scope>NUCLEOTIDE SEQUENCE [LARGE SCALE GENOMIC DNA]</scope>
    <source>
        <strain evidence="1 2">DNF00696</strain>
    </source>
</reference>
<sequence>MGRALGIGKTPSPLDLNEDGVWRVRRDWLQTLPMHQLSWRNGLKPLSKYKQNK</sequence>
<comment type="caution">
    <text evidence="1">The sequence shown here is derived from an EMBL/GenBank/DDBJ whole genome shotgun (WGS) entry which is preliminary data.</text>
</comment>
<dbReference type="EMBL" id="LSDN01000024">
    <property type="protein sequence ID" value="KXB79560.1"/>
    <property type="molecule type" value="Genomic_DNA"/>
</dbReference>
<protein>
    <submittedName>
        <fullName evidence="1">Uncharacterized protein</fullName>
    </submittedName>
</protein>
<evidence type="ECO:0000313" key="2">
    <source>
        <dbReference type="Proteomes" id="UP000070572"/>
    </source>
</evidence>
<dbReference type="AlphaFoldDB" id="A0AB34WXW6"/>
<name>A0AB34WXW6_9ACTO</name>
<gene>
    <name evidence="1" type="ORF">HMPREF1862_01777</name>
</gene>
<proteinExistence type="predicted"/>
<organism evidence="1 2">
    <name type="scientific">Varibaculum cambriense</name>
    <dbReference type="NCBI Taxonomy" id="184870"/>
    <lineage>
        <taxon>Bacteria</taxon>
        <taxon>Bacillati</taxon>
        <taxon>Actinomycetota</taxon>
        <taxon>Actinomycetes</taxon>
        <taxon>Actinomycetales</taxon>
        <taxon>Actinomycetaceae</taxon>
        <taxon>Varibaculum</taxon>
    </lineage>
</organism>
<evidence type="ECO:0000313" key="1">
    <source>
        <dbReference type="EMBL" id="KXB79560.1"/>
    </source>
</evidence>